<evidence type="ECO:0000256" key="1">
    <source>
        <dbReference type="SAM" id="MobiDB-lite"/>
    </source>
</evidence>
<name>A0ABR4KXY6_9EURO</name>
<feature type="region of interest" description="Disordered" evidence="1">
    <location>
        <begin position="251"/>
        <end position="320"/>
    </location>
</feature>
<feature type="region of interest" description="Disordered" evidence="1">
    <location>
        <begin position="544"/>
        <end position="577"/>
    </location>
</feature>
<dbReference type="Proteomes" id="UP001610446">
    <property type="component" value="Unassembled WGS sequence"/>
</dbReference>
<organism evidence="3 4">
    <name type="scientific">Aspergillus pseudoustus</name>
    <dbReference type="NCBI Taxonomy" id="1810923"/>
    <lineage>
        <taxon>Eukaryota</taxon>
        <taxon>Fungi</taxon>
        <taxon>Dikarya</taxon>
        <taxon>Ascomycota</taxon>
        <taxon>Pezizomycotina</taxon>
        <taxon>Eurotiomycetes</taxon>
        <taxon>Eurotiomycetidae</taxon>
        <taxon>Eurotiales</taxon>
        <taxon>Aspergillaceae</taxon>
        <taxon>Aspergillus</taxon>
        <taxon>Aspergillus subgen. Nidulantes</taxon>
    </lineage>
</organism>
<dbReference type="Pfam" id="PF10680">
    <property type="entry name" value="RRN9"/>
    <property type="match status" value="1"/>
</dbReference>
<proteinExistence type="predicted"/>
<evidence type="ECO:0000313" key="3">
    <source>
        <dbReference type="EMBL" id="KAL2857146.1"/>
    </source>
</evidence>
<protein>
    <recommendedName>
        <fullName evidence="2">Rrn9 domain-containing protein</fullName>
    </recommendedName>
</protein>
<evidence type="ECO:0000313" key="4">
    <source>
        <dbReference type="Proteomes" id="UP001610446"/>
    </source>
</evidence>
<feature type="region of interest" description="Disordered" evidence="1">
    <location>
        <begin position="355"/>
        <end position="459"/>
    </location>
</feature>
<gene>
    <name evidence="3" type="ORF">BJY01DRAFT_202857</name>
</gene>
<feature type="compositionally biased region" description="Basic and acidic residues" evidence="1">
    <location>
        <begin position="417"/>
        <end position="426"/>
    </location>
</feature>
<keyword evidence="4" id="KW-1185">Reference proteome</keyword>
<sequence length="637" mass="71456">MSFYSDDRIPQSSAPTSAQPYRSLFGGSSQDVIEHEGQSRFHGDAHLEYTVVRATTRGGPDTAEEDFDDDNAYISEIEGSELPENSNSSLPGPSGTYLKSTFEGREYLESSQSPPSYRPNRFHGPADMWLKLTRDDREIVEALEEIRAGDLAAHLYNAYTLQSQGVPKLENTIQPETDTLVDTYSPGNLDQWAAWPMPSDEVPRPDERLRRLEDDKWTYRLKPDPRPSAALEESIIAFLLKAAKDRFRSREWDSSTPVRKADTSYPKNDGGKAKLEGGFESDGRITDTRRLGQKSDTEDGKSDTEWESERENLRRPQRPTFQIDDDVSRLKLRPLARNVITQFEHLLMGLHHFHGSLGSNERSRSRGRKRRPSSSWASDEDSVHSGRASPNASEAESRSDAPDVFSRSTSAKKKHAKLELKLDRSQSRGRKLTRTMSQSQPRHKNAGEIRTSGPRSSSRAIHVQSGLTDWTDVLGVASMVGLPLAVLRRATARFSALSNEDAAAPPIDEGPSEDFTENVLRWASAQNNLAAGEDKNFLRSAVVGQSPSSNASYTGGRSTSPEEDRPKKTKSSKRNTADNEKILVCPFKKCPRHEKGFSRVWNLNQHLKNMHPNYQLQRDKSRNRRAGQTGYDPDQSE</sequence>
<feature type="compositionally biased region" description="Polar residues" evidence="1">
    <location>
        <begin position="544"/>
        <end position="559"/>
    </location>
</feature>
<evidence type="ECO:0000259" key="2">
    <source>
        <dbReference type="Pfam" id="PF10680"/>
    </source>
</evidence>
<feature type="region of interest" description="Disordered" evidence="1">
    <location>
        <begin position="613"/>
        <end position="637"/>
    </location>
</feature>
<dbReference type="Gene3D" id="3.30.160.60">
    <property type="entry name" value="Classic Zinc Finger"/>
    <property type="match status" value="1"/>
</dbReference>
<comment type="caution">
    <text evidence="3">The sequence shown here is derived from an EMBL/GenBank/DDBJ whole genome shotgun (WGS) entry which is preliminary data.</text>
</comment>
<feature type="region of interest" description="Disordered" evidence="1">
    <location>
        <begin position="1"/>
        <end position="45"/>
    </location>
</feature>
<accession>A0ABR4KXY6</accession>
<feature type="compositionally biased region" description="Basic and acidic residues" evidence="1">
    <location>
        <begin position="32"/>
        <end position="45"/>
    </location>
</feature>
<dbReference type="InterPro" id="IPR019622">
    <property type="entry name" value="Rrn9_dom"/>
</dbReference>
<feature type="domain" description="Rrn9" evidence="2">
    <location>
        <begin position="143"/>
        <end position="209"/>
    </location>
</feature>
<reference evidence="3 4" key="1">
    <citation type="submission" date="2024-07" db="EMBL/GenBank/DDBJ databases">
        <title>Section-level genome sequencing and comparative genomics of Aspergillus sections Usti and Cavernicolus.</title>
        <authorList>
            <consortium name="Lawrence Berkeley National Laboratory"/>
            <person name="Nybo J.L."/>
            <person name="Vesth T.C."/>
            <person name="Theobald S."/>
            <person name="Frisvad J.C."/>
            <person name="Larsen T.O."/>
            <person name="Kjaerboelling I."/>
            <person name="Rothschild-Mancinelli K."/>
            <person name="Lyhne E.K."/>
            <person name="Kogle M.E."/>
            <person name="Barry K."/>
            <person name="Clum A."/>
            <person name="Na H."/>
            <person name="Ledsgaard L."/>
            <person name="Lin J."/>
            <person name="Lipzen A."/>
            <person name="Kuo A."/>
            <person name="Riley R."/>
            <person name="Mondo S."/>
            <person name="Labutti K."/>
            <person name="Haridas S."/>
            <person name="Pangalinan J."/>
            <person name="Salamov A.A."/>
            <person name="Simmons B.A."/>
            <person name="Magnuson J.K."/>
            <person name="Chen J."/>
            <person name="Drula E."/>
            <person name="Henrissat B."/>
            <person name="Wiebenga A."/>
            <person name="Lubbers R.J."/>
            <person name="Gomes A.C."/>
            <person name="Makela M.R."/>
            <person name="Stajich J."/>
            <person name="Grigoriev I.V."/>
            <person name="Mortensen U.H."/>
            <person name="De Vries R.P."/>
            <person name="Baker S.E."/>
            <person name="Andersen M.R."/>
        </authorList>
    </citation>
    <scope>NUCLEOTIDE SEQUENCE [LARGE SCALE GENOMIC DNA]</scope>
    <source>
        <strain evidence="3 4">CBS 123904</strain>
    </source>
</reference>
<feature type="region of interest" description="Disordered" evidence="1">
    <location>
        <begin position="79"/>
        <end position="99"/>
    </location>
</feature>
<feature type="compositionally biased region" description="Polar residues" evidence="1">
    <location>
        <begin position="10"/>
        <end position="31"/>
    </location>
</feature>
<feature type="compositionally biased region" description="Basic and acidic residues" evidence="1">
    <location>
        <begin position="269"/>
        <end position="314"/>
    </location>
</feature>
<dbReference type="EMBL" id="JBFXLU010000005">
    <property type="protein sequence ID" value="KAL2857146.1"/>
    <property type="molecule type" value="Genomic_DNA"/>
</dbReference>